<feature type="coiled-coil region" evidence="1">
    <location>
        <begin position="6"/>
        <end position="40"/>
    </location>
</feature>
<gene>
    <name evidence="2" type="ORF">LY89DRAFT_319997</name>
</gene>
<protein>
    <submittedName>
        <fullName evidence="2">Uncharacterized protein</fullName>
    </submittedName>
</protein>
<dbReference type="STRING" id="149040.A0A132B9L8"/>
<reference evidence="2 3" key="1">
    <citation type="submission" date="2015-10" db="EMBL/GenBank/DDBJ databases">
        <title>Full genome of DAOMC 229536 Phialocephala scopiformis, a fungal endophyte of spruce producing the potent anti-insectan compound rugulosin.</title>
        <authorList>
            <consortium name="DOE Joint Genome Institute"/>
            <person name="Walker A.K."/>
            <person name="Frasz S.L."/>
            <person name="Seifert K.A."/>
            <person name="Miller J.D."/>
            <person name="Mondo S.J."/>
            <person name="Labutti K."/>
            <person name="Lipzen A."/>
            <person name="Dockter R."/>
            <person name="Kennedy M."/>
            <person name="Grigoriev I.V."/>
            <person name="Spatafora J.W."/>
        </authorList>
    </citation>
    <scope>NUCLEOTIDE SEQUENCE [LARGE SCALE GENOMIC DNA]</scope>
    <source>
        <strain evidence="2 3">CBS 120377</strain>
    </source>
</reference>
<organism evidence="2 3">
    <name type="scientific">Mollisia scopiformis</name>
    <name type="common">Conifer needle endophyte fungus</name>
    <name type="synonym">Phialocephala scopiformis</name>
    <dbReference type="NCBI Taxonomy" id="149040"/>
    <lineage>
        <taxon>Eukaryota</taxon>
        <taxon>Fungi</taxon>
        <taxon>Dikarya</taxon>
        <taxon>Ascomycota</taxon>
        <taxon>Pezizomycotina</taxon>
        <taxon>Leotiomycetes</taxon>
        <taxon>Helotiales</taxon>
        <taxon>Mollisiaceae</taxon>
        <taxon>Mollisia</taxon>
    </lineage>
</organism>
<dbReference type="InParanoid" id="A0A132B9L8"/>
<evidence type="ECO:0000313" key="3">
    <source>
        <dbReference type="Proteomes" id="UP000070700"/>
    </source>
</evidence>
<name>A0A132B9L8_MOLSC</name>
<accession>A0A132B9L8</accession>
<evidence type="ECO:0000256" key="1">
    <source>
        <dbReference type="SAM" id="Coils"/>
    </source>
</evidence>
<dbReference type="GeneID" id="28816429"/>
<dbReference type="EMBL" id="KQ947433">
    <property type="protein sequence ID" value="KUJ09100.1"/>
    <property type="molecule type" value="Genomic_DNA"/>
</dbReference>
<keyword evidence="1" id="KW-0175">Coiled coil</keyword>
<sequence>MENPVIQQLRQELQVECLAREKAEQTLDVKTSELNTIRTNWTTTARELDQLRVSTAPKSLILTDDHLRDKLALLRYQTRNLAILYFDGDLTQAAKANPTSLLDPYLKPTTPGTNTYEILLNSSNAAQKVVRAYIWRVLVGEVFGQFLWAGDIGQHMAVIGSLLRPSGDPPDPVAERKFALWSNDTTQILLDALGLRIEAEGHDVRYATPRVKTLVSLILETISPFLREKEGQLQTTLLEIVDAAIKLDKEMCQQITRLTWVFGDMEAGTVVLAPGLKRRGRSDGKEFETEKVVLIKEISLEPGLKMGKVG</sequence>
<keyword evidence="3" id="KW-1185">Reference proteome</keyword>
<proteinExistence type="predicted"/>
<dbReference type="KEGG" id="psco:LY89DRAFT_319997"/>
<evidence type="ECO:0000313" key="2">
    <source>
        <dbReference type="EMBL" id="KUJ09100.1"/>
    </source>
</evidence>
<dbReference type="AlphaFoldDB" id="A0A132B9L8"/>
<dbReference type="RefSeq" id="XP_018063455.1">
    <property type="nucleotide sequence ID" value="XM_018206703.1"/>
</dbReference>
<dbReference type="Proteomes" id="UP000070700">
    <property type="component" value="Unassembled WGS sequence"/>
</dbReference>
<dbReference type="OrthoDB" id="5213630at2759"/>